<dbReference type="Proteomes" id="UP001152531">
    <property type="component" value="Unassembled WGS sequence"/>
</dbReference>
<name>A0ACA9YET3_9ASCO</name>
<keyword evidence="1" id="KW-0378">Hydrolase</keyword>
<evidence type="ECO:0000313" key="1">
    <source>
        <dbReference type="EMBL" id="CAH6723602.1"/>
    </source>
</evidence>
<gene>
    <name evidence="1" type="ORF">CLIB1444_17S00518</name>
</gene>
<organism evidence="1 2">
    <name type="scientific">[Candida] jaroonii</name>
    <dbReference type="NCBI Taxonomy" id="467808"/>
    <lineage>
        <taxon>Eukaryota</taxon>
        <taxon>Fungi</taxon>
        <taxon>Dikarya</taxon>
        <taxon>Ascomycota</taxon>
        <taxon>Saccharomycotina</taxon>
        <taxon>Pichiomycetes</taxon>
        <taxon>Debaryomycetaceae</taxon>
        <taxon>Yamadazyma</taxon>
    </lineage>
</organism>
<dbReference type="EMBL" id="CALSDN010000017">
    <property type="protein sequence ID" value="CAH6723602.1"/>
    <property type="molecule type" value="Genomic_DNA"/>
</dbReference>
<accession>A0ACA9YET3</accession>
<comment type="caution">
    <text evidence="1">The sequence shown here is derived from an EMBL/GenBank/DDBJ whole genome shotgun (WGS) entry which is preliminary data.</text>
</comment>
<keyword evidence="2" id="KW-1185">Reference proteome</keyword>
<evidence type="ECO:0000313" key="2">
    <source>
        <dbReference type="Proteomes" id="UP001152531"/>
    </source>
</evidence>
<proteinExistence type="predicted"/>
<reference evidence="1" key="1">
    <citation type="submission" date="2022-06" db="EMBL/GenBank/DDBJ databases">
        <authorList>
            <person name="Legras J.-L."/>
            <person name="Devillers H."/>
            <person name="Grondin C."/>
        </authorList>
    </citation>
    <scope>NUCLEOTIDE SEQUENCE</scope>
    <source>
        <strain evidence="1">CLIB 1444</strain>
    </source>
</reference>
<protein>
    <submittedName>
        <fullName evidence="1">Glutathione hydrolase proenzyme</fullName>
    </submittedName>
</protein>
<sequence length="617" mass="68407">MKEKSSNVPIRTLGVRTGSYIAIIVFVVYSCLQIWYQNANYMTNKEVYQMRMSDSHSVAIDRKPTLHPEAKHLHVGKKAMVSSDVPVCSKLGKEILLKGGNAADAAVTVALCIGSVNSASSGIGGGGFILSSLDGKDTISIDAREMAPGKSFTEMYEDNPILATIGGLANGIPGELKGLDTLYKLHGSGNLTWAQLIEPVIKLNREGFEVGLVVQATIDVLLERYLPLFPSVLKNWDFIYNEDGSSKKIGDIIKRPNLANTLEMIANNGSSDIFYDPQGPIVKSLIKVNNLHGGMFVSDDFARYEAIVEKPLSLKINEDIEVFTANGISSGLVLLGGLNLFPKLFSKGDNKPTIVHKMIETMRWMASVRTRLGNGNKHYQEMIDLYTSEDWAEDIVKNKFSNNHTFGWEHYDPLYEMTEPHGTSHFSILDENDNSIGMTTTVNLLFGSLVYDSATGIILNNEMDDFSTKQFNNSFDLQPSKYNLIQPYTRPLSSTAPTVIKNKGKPEVLIGAAGGSRITTAIFQAIVRMYYLDYSLLDSIAFPRFHDQLLPDYIFTEDLGMLSNEFKDLDLVGELNHLGHNFKHTGVETAMNGIRKVNDDIEGVSDYWRKRGESDGY</sequence>